<gene>
    <name evidence="2" type="ORF">GH975_10450</name>
</gene>
<sequence>MSRPQEIPLRIDYLEAVLTAVAVDQPDPAVSDVALVCHPHPLHEGSMNNKVVTTLVRMARDLGLPALRFNFRGVGASALVWDEGRGEVDDAELAAAELRRRYPNARLWLMGFSFGGYIAAKLSERQSVAGLVLIAPAASRFDMTAVQSQVPTLVAFNRDDDVVTPVSMQAWVDAQHTPPSCVIDEVGGHFYHGRLGPLKRAVQAWLEAQRR</sequence>
<dbReference type="AlphaFoldDB" id="A0A5Q2QG13"/>
<proteinExistence type="predicted"/>
<keyword evidence="3" id="KW-1185">Reference proteome</keyword>
<dbReference type="InterPro" id="IPR029058">
    <property type="entry name" value="AB_hydrolase_fold"/>
</dbReference>
<reference evidence="2 3" key="1">
    <citation type="submission" date="2019-11" db="EMBL/GenBank/DDBJ databases">
        <authorList>
            <person name="Khan S.A."/>
            <person name="Jeon C.O."/>
            <person name="Chun B.H."/>
        </authorList>
    </citation>
    <scope>NUCLEOTIDE SEQUENCE [LARGE SCALE GENOMIC DNA]</scope>
    <source>
        <strain evidence="2 3">IMCC 1097</strain>
    </source>
</reference>
<dbReference type="InterPro" id="IPR022742">
    <property type="entry name" value="Hydrolase_4"/>
</dbReference>
<keyword evidence="2" id="KW-0378">Hydrolase</keyword>
<dbReference type="PANTHER" id="PTHR42103:SF2">
    <property type="entry name" value="AB HYDROLASE-1 DOMAIN-CONTAINING PROTEIN"/>
    <property type="match status" value="1"/>
</dbReference>
<dbReference type="SUPFAM" id="SSF53474">
    <property type="entry name" value="alpha/beta-Hydrolases"/>
    <property type="match status" value="1"/>
</dbReference>
<dbReference type="PANTHER" id="PTHR42103">
    <property type="entry name" value="ALPHA/BETA-HYDROLASES SUPERFAMILY PROTEIN"/>
    <property type="match status" value="1"/>
</dbReference>
<accession>A0A5Q2QG13</accession>
<protein>
    <submittedName>
        <fullName evidence="2">Alpha/beta hydrolase</fullName>
    </submittedName>
</protein>
<dbReference type="Gene3D" id="3.40.50.1820">
    <property type="entry name" value="alpha/beta hydrolase"/>
    <property type="match status" value="1"/>
</dbReference>
<evidence type="ECO:0000313" key="2">
    <source>
        <dbReference type="EMBL" id="QGG80966.1"/>
    </source>
</evidence>
<dbReference type="EMBL" id="CP045871">
    <property type="protein sequence ID" value="QGG80966.1"/>
    <property type="molecule type" value="Genomic_DNA"/>
</dbReference>
<dbReference type="Proteomes" id="UP000388235">
    <property type="component" value="Chromosome"/>
</dbReference>
<dbReference type="GO" id="GO:0016787">
    <property type="term" value="F:hydrolase activity"/>
    <property type="evidence" value="ECO:0007669"/>
    <property type="project" value="UniProtKB-KW"/>
</dbReference>
<feature type="domain" description="Serine aminopeptidase S33" evidence="1">
    <location>
        <begin position="63"/>
        <end position="139"/>
    </location>
</feature>
<evidence type="ECO:0000313" key="3">
    <source>
        <dbReference type="Proteomes" id="UP000388235"/>
    </source>
</evidence>
<dbReference type="Pfam" id="PF12146">
    <property type="entry name" value="Hydrolase_4"/>
    <property type="match status" value="1"/>
</dbReference>
<dbReference type="KEGG" id="llp:GH975_10450"/>
<dbReference type="RefSeq" id="WP_153714469.1">
    <property type="nucleotide sequence ID" value="NZ_CP045871.1"/>
</dbReference>
<organism evidence="2 3">
    <name type="scientific">Litorivicinus lipolyticus</name>
    <dbReference type="NCBI Taxonomy" id="418701"/>
    <lineage>
        <taxon>Bacteria</taxon>
        <taxon>Pseudomonadati</taxon>
        <taxon>Pseudomonadota</taxon>
        <taxon>Gammaproteobacteria</taxon>
        <taxon>Oceanospirillales</taxon>
        <taxon>Litorivicinaceae</taxon>
        <taxon>Litorivicinus</taxon>
    </lineage>
</organism>
<dbReference type="OrthoDB" id="9800435at2"/>
<name>A0A5Q2QG13_9GAMM</name>
<evidence type="ECO:0000259" key="1">
    <source>
        <dbReference type="Pfam" id="PF12146"/>
    </source>
</evidence>